<organism evidence="3 4">
    <name type="scientific">Sphaerisporangium rufum</name>
    <dbReference type="NCBI Taxonomy" id="1381558"/>
    <lineage>
        <taxon>Bacteria</taxon>
        <taxon>Bacillati</taxon>
        <taxon>Actinomycetota</taxon>
        <taxon>Actinomycetes</taxon>
        <taxon>Streptosporangiales</taxon>
        <taxon>Streptosporangiaceae</taxon>
        <taxon>Sphaerisporangium</taxon>
    </lineage>
</organism>
<comment type="caution">
    <text evidence="3">The sequence shown here is derived from an EMBL/GenBank/DDBJ whole genome shotgun (WGS) entry which is preliminary data.</text>
</comment>
<dbReference type="Gene3D" id="3.30.465.10">
    <property type="match status" value="1"/>
</dbReference>
<evidence type="ECO:0000313" key="4">
    <source>
        <dbReference type="Proteomes" id="UP000655287"/>
    </source>
</evidence>
<dbReference type="Gene3D" id="1.10.45.10">
    <property type="entry name" value="Vanillyl-alcohol Oxidase, Chain A, domain 4"/>
    <property type="match status" value="1"/>
</dbReference>
<dbReference type="InterPro" id="IPR010031">
    <property type="entry name" value="FAD_lactone_oxidase-like"/>
</dbReference>
<dbReference type="GO" id="GO:0080049">
    <property type="term" value="F:L-gulono-1,4-lactone dehydrogenase activity"/>
    <property type="evidence" value="ECO:0007669"/>
    <property type="project" value="TreeGrafter"/>
</dbReference>
<dbReference type="GO" id="GO:0003885">
    <property type="term" value="F:D-arabinono-1,4-lactone oxidase activity"/>
    <property type="evidence" value="ECO:0007669"/>
    <property type="project" value="InterPro"/>
</dbReference>
<sequence length="441" mass="46982">MTTFLTGWGRTAPTPATVRAPRTAGELAAAVAAAPPRGLIARGLGRSYGDAAQNAGGGVLDTTGLTGFTLDAGTGVVTAGAGTSLHDLMAALVPRGWFVPVSPGTRHVTVGGAIAADVHGKNHHVDSSFAAHVRSLTLVTADGVARTLTPADELFWATAGGMGLTGVITQAVFGCVPVETSRMRVDVARTRDLDHTLEVMAATDDRYRYTVAWIDLLARGARTGRSVLTRGDHARRDELPPGTDPLAFAPATRLAAPPWAPGGLLNSLTVRAFNQAWYGRARDRRIVQDLAPFFHPLDSVAGWNRIYGPRGFVQYQFAVPFGAEDTLRRVVSRLSADGVVSFLTVLKRFGAGTPGHLSFPMPGWTLALDIPAGRPGLAALLRTFDEQVAAAGGRVYLAKDSRLRAELLPVMYPRLEEWRKLRQDADPGGVFRSDLARRLSL</sequence>
<dbReference type="AlphaFoldDB" id="A0A919R1Q5"/>
<dbReference type="Pfam" id="PF04030">
    <property type="entry name" value="ALO"/>
    <property type="match status" value="1"/>
</dbReference>
<dbReference type="PANTHER" id="PTHR43762">
    <property type="entry name" value="L-GULONOLACTONE OXIDASE"/>
    <property type="match status" value="1"/>
</dbReference>
<gene>
    <name evidence="3" type="ORF">Sru01_03040</name>
</gene>
<dbReference type="Proteomes" id="UP000655287">
    <property type="component" value="Unassembled WGS sequence"/>
</dbReference>
<accession>A0A919R1Q5</accession>
<dbReference type="PROSITE" id="PS51387">
    <property type="entry name" value="FAD_PCMH"/>
    <property type="match status" value="1"/>
</dbReference>
<dbReference type="GO" id="GO:0016020">
    <property type="term" value="C:membrane"/>
    <property type="evidence" value="ECO:0007669"/>
    <property type="project" value="InterPro"/>
</dbReference>
<protein>
    <submittedName>
        <fullName evidence="3">Oxidoreductase</fullName>
    </submittedName>
</protein>
<evidence type="ECO:0000259" key="2">
    <source>
        <dbReference type="PROSITE" id="PS51387"/>
    </source>
</evidence>
<dbReference type="InterPro" id="IPR016166">
    <property type="entry name" value="FAD-bd_PCMH"/>
</dbReference>
<reference evidence="3" key="1">
    <citation type="submission" date="2021-01" db="EMBL/GenBank/DDBJ databases">
        <title>Whole genome shotgun sequence of Sphaerisporangium rufum NBRC 109079.</title>
        <authorList>
            <person name="Komaki H."/>
            <person name="Tamura T."/>
        </authorList>
    </citation>
    <scope>NUCLEOTIDE SEQUENCE</scope>
    <source>
        <strain evidence="3">NBRC 109079</strain>
    </source>
</reference>
<evidence type="ECO:0000256" key="1">
    <source>
        <dbReference type="ARBA" id="ARBA00023002"/>
    </source>
</evidence>
<dbReference type="PANTHER" id="PTHR43762:SF1">
    <property type="entry name" value="D-ARABINONO-1,4-LACTONE OXIDASE"/>
    <property type="match status" value="1"/>
</dbReference>
<feature type="domain" description="FAD-binding PCMH-type" evidence="2">
    <location>
        <begin position="11"/>
        <end position="178"/>
    </location>
</feature>
<keyword evidence="4" id="KW-1185">Reference proteome</keyword>
<dbReference type="Pfam" id="PF01565">
    <property type="entry name" value="FAD_binding_4"/>
    <property type="match status" value="1"/>
</dbReference>
<evidence type="ECO:0000313" key="3">
    <source>
        <dbReference type="EMBL" id="GII75322.1"/>
    </source>
</evidence>
<dbReference type="InterPro" id="IPR006094">
    <property type="entry name" value="Oxid_FAD_bind_N"/>
</dbReference>
<keyword evidence="1" id="KW-0560">Oxidoreductase</keyword>
<dbReference type="InterPro" id="IPR007173">
    <property type="entry name" value="ALO_C"/>
</dbReference>
<name>A0A919R1Q5_9ACTN</name>
<dbReference type="InterPro" id="IPR016171">
    <property type="entry name" value="Vanillyl_alc_oxidase_C-sub2"/>
</dbReference>
<dbReference type="RefSeq" id="WP_203981976.1">
    <property type="nucleotide sequence ID" value="NZ_BOOU01000003.1"/>
</dbReference>
<dbReference type="EMBL" id="BOOU01000003">
    <property type="protein sequence ID" value="GII75322.1"/>
    <property type="molecule type" value="Genomic_DNA"/>
</dbReference>
<dbReference type="InterPro" id="IPR016169">
    <property type="entry name" value="FAD-bd_PCMH_sub2"/>
</dbReference>
<dbReference type="GO" id="GO:0071949">
    <property type="term" value="F:FAD binding"/>
    <property type="evidence" value="ECO:0007669"/>
    <property type="project" value="InterPro"/>
</dbReference>
<proteinExistence type="predicted"/>
<dbReference type="SUPFAM" id="SSF56176">
    <property type="entry name" value="FAD-binding/transporter-associated domain-like"/>
    <property type="match status" value="1"/>
</dbReference>
<dbReference type="InterPro" id="IPR036318">
    <property type="entry name" value="FAD-bd_PCMH-like_sf"/>
</dbReference>